<dbReference type="Proteomes" id="UP001357452">
    <property type="component" value="Unassembled WGS sequence"/>
</dbReference>
<dbReference type="InterPro" id="IPR041700">
    <property type="entry name" value="OMP_b-brl_3"/>
</dbReference>
<dbReference type="Pfam" id="PF07715">
    <property type="entry name" value="Plug"/>
    <property type="match status" value="1"/>
</dbReference>
<comment type="caution">
    <text evidence="15">The sequence shown here is derived from an EMBL/GenBank/DDBJ whole genome shotgun (WGS) entry which is preliminary data.</text>
</comment>
<evidence type="ECO:0000256" key="9">
    <source>
        <dbReference type="ARBA" id="ARBA00023136"/>
    </source>
</evidence>
<dbReference type="InterPro" id="IPR036942">
    <property type="entry name" value="Beta-barrel_TonB_sf"/>
</dbReference>
<keyword evidence="10 11" id="KW-0998">Cell outer membrane</keyword>
<dbReference type="Gene3D" id="2.170.130.10">
    <property type="entry name" value="TonB-dependent receptor, plug domain"/>
    <property type="match status" value="1"/>
</dbReference>
<dbReference type="InterPro" id="IPR039426">
    <property type="entry name" value="TonB-dep_rcpt-like"/>
</dbReference>
<accession>A0ABU7RFR6</accession>
<reference evidence="15 16" key="1">
    <citation type="submission" date="2024-01" db="EMBL/GenBank/DDBJ databases">
        <title>Niabella digestum sp. nov., isolated from waste digestion system.</title>
        <authorList>
            <person name="Zhang L."/>
        </authorList>
    </citation>
    <scope>NUCLEOTIDE SEQUENCE [LARGE SCALE GENOMIC DNA]</scope>
    <source>
        <strain evidence="15 16">A18</strain>
    </source>
</reference>
<evidence type="ECO:0000259" key="14">
    <source>
        <dbReference type="Pfam" id="PF14905"/>
    </source>
</evidence>
<keyword evidence="5 11" id="KW-0812">Transmembrane</keyword>
<evidence type="ECO:0000256" key="8">
    <source>
        <dbReference type="ARBA" id="ARBA00023065"/>
    </source>
</evidence>
<keyword evidence="7" id="KW-0408">Iron</keyword>
<evidence type="ECO:0000313" key="16">
    <source>
        <dbReference type="Proteomes" id="UP001357452"/>
    </source>
</evidence>
<keyword evidence="2 11" id="KW-0813">Transport</keyword>
<evidence type="ECO:0000256" key="5">
    <source>
        <dbReference type="ARBA" id="ARBA00022692"/>
    </source>
</evidence>
<feature type="signal peptide" evidence="12">
    <location>
        <begin position="1"/>
        <end position="20"/>
    </location>
</feature>
<comment type="similarity">
    <text evidence="11">Belongs to the TonB-dependent receptor family.</text>
</comment>
<evidence type="ECO:0000256" key="10">
    <source>
        <dbReference type="ARBA" id="ARBA00023237"/>
    </source>
</evidence>
<dbReference type="Gene3D" id="2.40.170.20">
    <property type="entry name" value="TonB-dependent receptor, beta-barrel domain"/>
    <property type="match status" value="1"/>
</dbReference>
<organism evidence="15 16">
    <name type="scientific">Niabella digestorum</name>
    <dbReference type="NCBI Taxonomy" id="3117701"/>
    <lineage>
        <taxon>Bacteria</taxon>
        <taxon>Pseudomonadati</taxon>
        <taxon>Bacteroidota</taxon>
        <taxon>Chitinophagia</taxon>
        <taxon>Chitinophagales</taxon>
        <taxon>Chitinophagaceae</taxon>
        <taxon>Niabella</taxon>
    </lineage>
</organism>
<name>A0ABU7RFR6_9BACT</name>
<feature type="chain" id="PRO_5047416971" evidence="12">
    <location>
        <begin position="21"/>
        <end position="747"/>
    </location>
</feature>
<keyword evidence="9 11" id="KW-0472">Membrane</keyword>
<evidence type="ECO:0000256" key="12">
    <source>
        <dbReference type="SAM" id="SignalP"/>
    </source>
</evidence>
<dbReference type="EMBL" id="JAZGLY010000003">
    <property type="protein sequence ID" value="MEE6186845.1"/>
    <property type="molecule type" value="Genomic_DNA"/>
</dbReference>
<dbReference type="RefSeq" id="WP_330974255.1">
    <property type="nucleotide sequence ID" value="NZ_JAZGLY010000003.1"/>
</dbReference>
<gene>
    <name evidence="15" type="ORF">V2H41_06115</name>
</gene>
<keyword evidence="3 11" id="KW-1134">Transmembrane beta strand</keyword>
<keyword evidence="16" id="KW-1185">Reference proteome</keyword>
<protein>
    <submittedName>
        <fullName evidence="15">TonB-dependent receptor plug domain-containing protein</fullName>
    </submittedName>
</protein>
<keyword evidence="4" id="KW-0410">Iron transport</keyword>
<keyword evidence="15" id="KW-0675">Receptor</keyword>
<evidence type="ECO:0000259" key="13">
    <source>
        <dbReference type="Pfam" id="PF07715"/>
    </source>
</evidence>
<feature type="domain" description="TonB-dependent receptor plug" evidence="13">
    <location>
        <begin position="44"/>
        <end position="152"/>
    </location>
</feature>
<evidence type="ECO:0000313" key="15">
    <source>
        <dbReference type="EMBL" id="MEE6186845.1"/>
    </source>
</evidence>
<evidence type="ECO:0000256" key="1">
    <source>
        <dbReference type="ARBA" id="ARBA00004571"/>
    </source>
</evidence>
<proteinExistence type="inferred from homology"/>
<dbReference type="PANTHER" id="PTHR32552:SF68">
    <property type="entry name" value="FERRICHROME OUTER MEMBRANE TRANSPORTER_PHAGE RECEPTOR"/>
    <property type="match status" value="1"/>
</dbReference>
<sequence length="747" mass="84156">MKRIFMFACIVVYAHHAVNAQNTTTRDSVQELTPVEVRSTRLNEKSPFAVSNLSSKEIEKQNLGQNFPYLLNQIPSVITSSDDGIGVGYSSLRIRGTDITRTNVTFNGIPVNDPESQGAFFVNFGDLASSANSVQIQRGVGSSTNGAGAFGASLNIYNIEQSKKAYASVSNAYGSFNTWKHTLKAATGLLPGGFQVDVRLSKISSDGYIQRSFSDLKSLQFLAGWTSKNEKTNIKFNLLTGRERTGQAWNGIGTYYTSEDDPSTVNYTKQLDAIGRRTNTLGKISDGVYYEDQTDNYQQDYYQAFFNHKFNNHWSSNISLFLTRGRGYYNEYKIGEDFDDYGLHPVTIGDSVITSTDLIRQLWLDNHYYGTVFSANYNKENTTINIGGAYTIFDAKHYGFVKWAQVGFPNDYRWYNLPAKKNDFNIYTKLQQQLITNLYGFADLQVRVVDYTINGFRKNPDIHSKNQFTFFNPKAGLSYIIKHPKTAISKIYGSVAIANKEPNRNDFEANTDEAPRPERLTDVELGYGFNAPKWEAEINGYYMKYKDQLILTGKINDVGAYTRTNVDNSYRAGIELSVAAKPVDWLQVAANATFSRNKIKSITQYDDDYDNGGQIATTLTNTDISFSPNIISGASLTVEPFTKPADAQHFYIDVLGKYVGRQYLDNAQNKLKSINPYALADVRLRYQFSSNTFKDISIIGMINNVFNKKYENSGYTFSYLYGGVFTTENYYFPQAGTNWNLGISFTF</sequence>
<dbReference type="InterPro" id="IPR037066">
    <property type="entry name" value="Plug_dom_sf"/>
</dbReference>
<evidence type="ECO:0000256" key="4">
    <source>
        <dbReference type="ARBA" id="ARBA00022496"/>
    </source>
</evidence>
<keyword evidence="6 12" id="KW-0732">Signal</keyword>
<dbReference type="InterPro" id="IPR012910">
    <property type="entry name" value="Plug_dom"/>
</dbReference>
<evidence type="ECO:0000256" key="2">
    <source>
        <dbReference type="ARBA" id="ARBA00022448"/>
    </source>
</evidence>
<dbReference type="PANTHER" id="PTHR32552">
    <property type="entry name" value="FERRICHROME IRON RECEPTOR-RELATED"/>
    <property type="match status" value="1"/>
</dbReference>
<feature type="domain" description="Outer membrane protein beta-barrel" evidence="14">
    <location>
        <begin position="516"/>
        <end position="719"/>
    </location>
</feature>
<evidence type="ECO:0000256" key="3">
    <source>
        <dbReference type="ARBA" id="ARBA00022452"/>
    </source>
</evidence>
<keyword evidence="8" id="KW-0406">Ion transport</keyword>
<evidence type="ECO:0000256" key="6">
    <source>
        <dbReference type="ARBA" id="ARBA00022729"/>
    </source>
</evidence>
<comment type="subcellular location">
    <subcellularLocation>
        <location evidence="1 11">Cell outer membrane</location>
        <topology evidence="1 11">Multi-pass membrane protein</topology>
    </subcellularLocation>
</comment>
<evidence type="ECO:0000256" key="7">
    <source>
        <dbReference type="ARBA" id="ARBA00023004"/>
    </source>
</evidence>
<evidence type="ECO:0000256" key="11">
    <source>
        <dbReference type="PROSITE-ProRule" id="PRU01360"/>
    </source>
</evidence>
<dbReference type="Pfam" id="PF14905">
    <property type="entry name" value="OMP_b-brl_3"/>
    <property type="match status" value="1"/>
</dbReference>
<dbReference type="PROSITE" id="PS52016">
    <property type="entry name" value="TONB_DEPENDENT_REC_3"/>
    <property type="match status" value="1"/>
</dbReference>
<dbReference type="SUPFAM" id="SSF56935">
    <property type="entry name" value="Porins"/>
    <property type="match status" value="1"/>
</dbReference>